<sequence>MVTAQQTTREEKGEEEGESRKKEWKGAERERVGGGEERQNSREELKLNSEQFGSRSKMCSLNRSMSLSMFPREPAAGLDATVDYVKNIKKAAAASTIRTAEKTQ</sequence>
<protein>
    <submittedName>
        <fullName evidence="2">Uncharacterized protein</fullName>
    </submittedName>
</protein>
<organism evidence="2 3">
    <name type="scientific">Dissostichus mawsoni</name>
    <name type="common">Antarctic cod</name>
    <dbReference type="NCBI Taxonomy" id="36200"/>
    <lineage>
        <taxon>Eukaryota</taxon>
        <taxon>Metazoa</taxon>
        <taxon>Chordata</taxon>
        <taxon>Craniata</taxon>
        <taxon>Vertebrata</taxon>
        <taxon>Euteleostomi</taxon>
        <taxon>Actinopterygii</taxon>
        <taxon>Neopterygii</taxon>
        <taxon>Teleostei</taxon>
        <taxon>Neoteleostei</taxon>
        <taxon>Acanthomorphata</taxon>
        <taxon>Eupercaria</taxon>
        <taxon>Perciformes</taxon>
        <taxon>Notothenioidei</taxon>
        <taxon>Nototheniidae</taxon>
        <taxon>Dissostichus</taxon>
    </lineage>
</organism>
<dbReference type="EMBL" id="JAAKFY010000025">
    <property type="protein sequence ID" value="KAF3835446.1"/>
    <property type="molecule type" value="Genomic_DNA"/>
</dbReference>
<dbReference type="Proteomes" id="UP000518266">
    <property type="component" value="Unassembled WGS sequence"/>
</dbReference>
<evidence type="ECO:0000313" key="3">
    <source>
        <dbReference type="Proteomes" id="UP000518266"/>
    </source>
</evidence>
<keyword evidence="3" id="KW-1185">Reference proteome</keyword>
<name>A0A7J5XEH2_DISMA</name>
<accession>A0A7J5XEH2</accession>
<gene>
    <name evidence="2" type="ORF">F7725_028004</name>
</gene>
<proteinExistence type="predicted"/>
<feature type="compositionally biased region" description="Basic and acidic residues" evidence="1">
    <location>
        <begin position="8"/>
        <end position="47"/>
    </location>
</feature>
<reference evidence="2 3" key="1">
    <citation type="submission" date="2020-03" db="EMBL/GenBank/DDBJ databases">
        <title>Dissostichus mawsoni Genome sequencing and assembly.</title>
        <authorList>
            <person name="Park H."/>
        </authorList>
    </citation>
    <scope>NUCLEOTIDE SEQUENCE [LARGE SCALE GENOMIC DNA]</scope>
    <source>
        <strain evidence="2">DM0001</strain>
        <tissue evidence="2">Muscle</tissue>
    </source>
</reference>
<evidence type="ECO:0000313" key="2">
    <source>
        <dbReference type="EMBL" id="KAF3835446.1"/>
    </source>
</evidence>
<feature type="region of interest" description="Disordered" evidence="1">
    <location>
        <begin position="1"/>
        <end position="56"/>
    </location>
</feature>
<dbReference type="AlphaFoldDB" id="A0A7J5XEH2"/>
<evidence type="ECO:0000256" key="1">
    <source>
        <dbReference type="SAM" id="MobiDB-lite"/>
    </source>
</evidence>
<comment type="caution">
    <text evidence="2">The sequence shown here is derived from an EMBL/GenBank/DDBJ whole genome shotgun (WGS) entry which is preliminary data.</text>
</comment>